<keyword evidence="4" id="KW-0786">Thiamine pyrophosphate</keyword>
<comment type="caution">
    <text evidence="6">The sequence shown here is derived from an EMBL/GenBank/DDBJ whole genome shotgun (WGS) entry which is preliminary data.</text>
</comment>
<feature type="non-terminal residue" evidence="6">
    <location>
        <position position="188"/>
    </location>
</feature>
<dbReference type="EMBL" id="AAMD01000086">
    <property type="protein sequence ID" value="EAU65328.1"/>
    <property type="molecule type" value="Genomic_DNA"/>
</dbReference>
<dbReference type="Pfam" id="PF16078">
    <property type="entry name" value="2-oxogl_dehyd_N"/>
    <property type="match status" value="1"/>
</dbReference>
<gene>
    <name evidence="6" type="ORF">STIAU_8108</name>
</gene>
<protein>
    <recommendedName>
        <fullName evidence="5">2-oxoglutarate dehydrogenase E1 component N-terminal domain-containing protein</fullName>
    </recommendedName>
</protein>
<proteinExistence type="inferred from homology"/>
<dbReference type="GO" id="GO:0006099">
    <property type="term" value="P:tricarboxylic acid cycle"/>
    <property type="evidence" value="ECO:0007669"/>
    <property type="project" value="TreeGrafter"/>
</dbReference>
<dbReference type="PATRIC" id="fig|378806.16.peg.4351"/>
<evidence type="ECO:0000256" key="3">
    <source>
        <dbReference type="ARBA" id="ARBA00023002"/>
    </source>
</evidence>
<comment type="cofactor">
    <cofactor evidence="1">
        <name>thiamine diphosphate</name>
        <dbReference type="ChEBI" id="CHEBI:58937"/>
    </cofactor>
</comment>
<accession>Q08XT7</accession>
<evidence type="ECO:0000256" key="4">
    <source>
        <dbReference type="ARBA" id="ARBA00023052"/>
    </source>
</evidence>
<sequence length="188" mass="20339">MANFQDTYLSGANIDFIEGLYARYLQDPSSVDPSWRDLFENSNGAGRPIFSKTLLEAPLPAAAPPGKNGHGKQAAAAATPVAAAPAAGPSAAALAQDMRLQSRVDQTITAFRLRGHLRATLDPLRRPRAPLEHVADMPMVDEKHFSAQEMEQSVESGNVFPDARVKVSQLLQRLRSTYAGSIGVEFMH</sequence>
<dbReference type="GO" id="GO:0030976">
    <property type="term" value="F:thiamine pyrophosphate binding"/>
    <property type="evidence" value="ECO:0007669"/>
    <property type="project" value="InterPro"/>
</dbReference>
<evidence type="ECO:0000256" key="2">
    <source>
        <dbReference type="ARBA" id="ARBA00006936"/>
    </source>
</evidence>
<evidence type="ECO:0000256" key="1">
    <source>
        <dbReference type="ARBA" id="ARBA00001964"/>
    </source>
</evidence>
<evidence type="ECO:0000313" key="6">
    <source>
        <dbReference type="EMBL" id="EAU65328.1"/>
    </source>
</evidence>
<dbReference type="PANTHER" id="PTHR23152:SF4">
    <property type="entry name" value="2-OXOADIPATE DEHYDROGENASE COMPLEX COMPONENT E1"/>
    <property type="match status" value="1"/>
</dbReference>
<evidence type="ECO:0000259" key="5">
    <source>
        <dbReference type="Pfam" id="PF16078"/>
    </source>
</evidence>
<organism evidence="6 7">
    <name type="scientific">Stigmatella aurantiaca (strain DW4/3-1)</name>
    <dbReference type="NCBI Taxonomy" id="378806"/>
    <lineage>
        <taxon>Bacteria</taxon>
        <taxon>Pseudomonadati</taxon>
        <taxon>Myxococcota</taxon>
        <taxon>Myxococcia</taxon>
        <taxon>Myxococcales</taxon>
        <taxon>Cystobacterineae</taxon>
        <taxon>Archangiaceae</taxon>
        <taxon>Stigmatella</taxon>
    </lineage>
</organism>
<dbReference type="GO" id="GO:0004591">
    <property type="term" value="F:oxoglutarate dehydrogenase (succinyl-transferring) activity"/>
    <property type="evidence" value="ECO:0007669"/>
    <property type="project" value="TreeGrafter"/>
</dbReference>
<comment type="similarity">
    <text evidence="2">Belongs to the alpha-ketoglutarate dehydrogenase family.</text>
</comment>
<feature type="domain" description="2-oxoglutarate dehydrogenase E1 component N-terminal" evidence="5">
    <location>
        <begin position="6"/>
        <end position="41"/>
    </location>
</feature>
<dbReference type="InterPro" id="IPR032106">
    <property type="entry name" value="2-oxogl_dehyd_N"/>
</dbReference>
<dbReference type="Proteomes" id="UP000032702">
    <property type="component" value="Unassembled WGS sequence"/>
</dbReference>
<dbReference type="AlphaFoldDB" id="Q08XT7"/>
<dbReference type="GO" id="GO:0045252">
    <property type="term" value="C:oxoglutarate dehydrogenase complex"/>
    <property type="evidence" value="ECO:0007669"/>
    <property type="project" value="TreeGrafter"/>
</dbReference>
<name>Q08XT7_STIAD</name>
<keyword evidence="3" id="KW-0560">Oxidoreductase</keyword>
<reference evidence="6 7" key="1">
    <citation type="submission" date="2006-04" db="EMBL/GenBank/DDBJ databases">
        <authorList>
            <person name="Nierman W.C."/>
        </authorList>
    </citation>
    <scope>NUCLEOTIDE SEQUENCE [LARGE SCALE GENOMIC DNA]</scope>
    <source>
        <strain evidence="6 7">DW4/3-1</strain>
    </source>
</reference>
<evidence type="ECO:0000313" key="7">
    <source>
        <dbReference type="Proteomes" id="UP000032702"/>
    </source>
</evidence>
<dbReference type="Gene3D" id="1.10.287.1150">
    <property type="entry name" value="TPP helical domain"/>
    <property type="match status" value="1"/>
</dbReference>
<dbReference type="RefSeq" id="WP_002615475.1">
    <property type="nucleotide sequence ID" value="NZ_AAMD01000086.1"/>
</dbReference>
<dbReference type="InterPro" id="IPR011603">
    <property type="entry name" value="2oxoglutarate_DH_E1"/>
</dbReference>
<dbReference type="PANTHER" id="PTHR23152">
    <property type="entry name" value="2-OXOGLUTARATE DEHYDROGENASE"/>
    <property type="match status" value="1"/>
</dbReference>
<dbReference type="GO" id="GO:0005829">
    <property type="term" value="C:cytosol"/>
    <property type="evidence" value="ECO:0007669"/>
    <property type="project" value="TreeGrafter"/>
</dbReference>